<keyword evidence="4" id="KW-0175">Coiled coil</keyword>
<reference evidence="5 6" key="2">
    <citation type="submission" date="2013-02" db="EMBL/GenBank/DDBJ databases">
        <title>The Genome Sequence of Plasmodium falciparum Tanzania (2000708).</title>
        <authorList>
            <consortium name="The Broad Institute Genome Sequencing Platform"/>
            <consortium name="The Broad Institute Genome Sequencing Center for Infectious Disease"/>
            <person name="Neafsey D."/>
            <person name="Cheeseman I."/>
            <person name="Volkman S."/>
            <person name="Adams J."/>
            <person name="Walker B."/>
            <person name="Young S.K."/>
            <person name="Zeng Q."/>
            <person name="Gargeya S."/>
            <person name="Fitzgerald M."/>
            <person name="Haas B."/>
            <person name="Abouelleil A."/>
            <person name="Alvarado L."/>
            <person name="Arachchi H.M."/>
            <person name="Berlin A.M."/>
            <person name="Chapman S.B."/>
            <person name="Dewar J."/>
            <person name="Goldberg J."/>
            <person name="Griggs A."/>
            <person name="Gujja S."/>
            <person name="Hansen M."/>
            <person name="Howarth C."/>
            <person name="Imamovic A."/>
            <person name="Larimer J."/>
            <person name="McCowan C."/>
            <person name="Murphy C."/>
            <person name="Neiman D."/>
            <person name="Pearson M."/>
            <person name="Priest M."/>
            <person name="Roberts A."/>
            <person name="Saif S."/>
            <person name="Shea T."/>
            <person name="Sisk P."/>
            <person name="Sykes S."/>
            <person name="Wortman J."/>
            <person name="Nusbaum C."/>
            <person name="Birren B."/>
        </authorList>
    </citation>
    <scope>NUCLEOTIDE SEQUENCE [LARGE SCALE GENOMIC DNA]</scope>
    <source>
        <strain evidence="6">Tanzania (2000708)</strain>
    </source>
</reference>
<evidence type="ECO:0000256" key="3">
    <source>
        <dbReference type="ARBA" id="ARBA00048248"/>
    </source>
</evidence>
<comment type="catalytic activity">
    <reaction evidence="3">
        <text>tRNA(Tyr) + L-tyrosine + ATP = L-tyrosyl-tRNA(Tyr) + AMP + diphosphate + H(+)</text>
        <dbReference type="Rhea" id="RHEA:10220"/>
        <dbReference type="Rhea" id="RHEA-COMP:9706"/>
        <dbReference type="Rhea" id="RHEA-COMP:9707"/>
        <dbReference type="ChEBI" id="CHEBI:15378"/>
        <dbReference type="ChEBI" id="CHEBI:30616"/>
        <dbReference type="ChEBI" id="CHEBI:33019"/>
        <dbReference type="ChEBI" id="CHEBI:58315"/>
        <dbReference type="ChEBI" id="CHEBI:78442"/>
        <dbReference type="ChEBI" id="CHEBI:78536"/>
        <dbReference type="ChEBI" id="CHEBI:456215"/>
        <dbReference type="EC" id="6.1.1.1"/>
    </reaction>
</comment>
<accession>A0A024WD44</accession>
<name>A0A024WD44_PLAFA</name>
<dbReference type="PANTHER" id="PTHR46264">
    <property type="entry name" value="TYROSINE-TRNA LIGASE"/>
    <property type="match status" value="1"/>
</dbReference>
<sequence>MQKLLRNNPLFNFKRIHKHNHCFFKKMETTDTKREEQEIEEKKAQEESKIEDVDKILNDILSISSECIQPDELRVKLLLKRKLICYDGFEPSGRMHIAQDKEGW</sequence>
<dbReference type="PANTHER" id="PTHR46264:SF4">
    <property type="entry name" value="TYROSINE--TRNA LIGASE, CYTOPLASMIC"/>
    <property type="match status" value="1"/>
</dbReference>
<proteinExistence type="predicted"/>
<dbReference type="GO" id="GO:0005737">
    <property type="term" value="C:cytoplasm"/>
    <property type="evidence" value="ECO:0007669"/>
    <property type="project" value="TreeGrafter"/>
</dbReference>
<dbReference type="InterPro" id="IPR050489">
    <property type="entry name" value="Tyr-tRNA_synthase"/>
</dbReference>
<reference evidence="5 6" key="1">
    <citation type="submission" date="2013-02" db="EMBL/GenBank/DDBJ databases">
        <title>The Genome Annotation of Plasmodium falciparum Tanzania (2000708).</title>
        <authorList>
            <consortium name="The Broad Institute Genome Sequencing Platform"/>
            <consortium name="The Broad Institute Genome Sequencing Center for Infectious Disease"/>
            <person name="Neafsey D."/>
            <person name="Hoffman S."/>
            <person name="Volkman S."/>
            <person name="Rosenthal P."/>
            <person name="Walker B."/>
            <person name="Young S.K."/>
            <person name="Zeng Q."/>
            <person name="Gargeya S."/>
            <person name="Fitzgerald M."/>
            <person name="Haas B."/>
            <person name="Abouelleil A."/>
            <person name="Allen A.W."/>
            <person name="Alvarado L."/>
            <person name="Arachchi H.M."/>
            <person name="Berlin A.M."/>
            <person name="Chapman S.B."/>
            <person name="Gainer-Dewar J."/>
            <person name="Goldberg J."/>
            <person name="Griggs A."/>
            <person name="Gujja S."/>
            <person name="Hansen M."/>
            <person name="Howarth C."/>
            <person name="Imamovic A."/>
            <person name="Ireland A."/>
            <person name="Larimer J."/>
            <person name="McCowan C."/>
            <person name="Murphy C."/>
            <person name="Pearson M."/>
            <person name="Poon T.W."/>
            <person name="Priest M."/>
            <person name="Roberts A."/>
            <person name="Saif S."/>
            <person name="Shea T."/>
            <person name="Sisk P."/>
            <person name="Sykes S."/>
            <person name="Wortman J."/>
            <person name="Nusbaum C."/>
            <person name="Birren B."/>
        </authorList>
    </citation>
    <scope>NUCLEOTIDE SEQUENCE [LARGE SCALE GENOMIC DNA]</scope>
    <source>
        <strain evidence="6">Tanzania (2000708)</strain>
    </source>
</reference>
<dbReference type="EMBL" id="KI926306">
    <property type="protein sequence ID" value="ETW38473.1"/>
    <property type="molecule type" value="Genomic_DNA"/>
</dbReference>
<feature type="coiled-coil region" evidence="4">
    <location>
        <begin position="27"/>
        <end position="56"/>
    </location>
</feature>
<dbReference type="GO" id="GO:0006437">
    <property type="term" value="P:tyrosyl-tRNA aminoacylation"/>
    <property type="evidence" value="ECO:0007669"/>
    <property type="project" value="TreeGrafter"/>
</dbReference>
<evidence type="ECO:0000313" key="6">
    <source>
        <dbReference type="Proteomes" id="UP000030708"/>
    </source>
</evidence>
<dbReference type="Proteomes" id="UP000030708">
    <property type="component" value="Unassembled WGS sequence"/>
</dbReference>
<organism evidence="5 6">
    <name type="scientific">Plasmodium falciparum Tanzania</name>
    <name type="common">2000708</name>
    <dbReference type="NCBI Taxonomy" id="1036725"/>
    <lineage>
        <taxon>Eukaryota</taxon>
        <taxon>Sar</taxon>
        <taxon>Alveolata</taxon>
        <taxon>Apicomplexa</taxon>
        <taxon>Aconoidasida</taxon>
        <taxon>Haemosporida</taxon>
        <taxon>Plasmodiidae</taxon>
        <taxon>Plasmodium</taxon>
        <taxon>Plasmodium (Laverania)</taxon>
    </lineage>
</organism>
<evidence type="ECO:0000256" key="1">
    <source>
        <dbReference type="ARBA" id="ARBA00013160"/>
    </source>
</evidence>
<dbReference type="EC" id="6.1.1.1" evidence="1"/>
<dbReference type="InterPro" id="IPR014729">
    <property type="entry name" value="Rossmann-like_a/b/a_fold"/>
</dbReference>
<gene>
    <name evidence="5" type="ORF">PFTANZ_00833</name>
</gene>
<dbReference type="GO" id="GO:0004831">
    <property type="term" value="F:tyrosine-tRNA ligase activity"/>
    <property type="evidence" value="ECO:0007669"/>
    <property type="project" value="UniProtKB-EC"/>
</dbReference>
<evidence type="ECO:0000256" key="4">
    <source>
        <dbReference type="SAM" id="Coils"/>
    </source>
</evidence>
<evidence type="ECO:0000313" key="5">
    <source>
        <dbReference type="EMBL" id="ETW38473.1"/>
    </source>
</evidence>
<evidence type="ECO:0000256" key="2">
    <source>
        <dbReference type="ARBA" id="ARBA00033323"/>
    </source>
</evidence>
<dbReference type="AlphaFoldDB" id="A0A024WD44"/>
<protein>
    <recommendedName>
        <fullName evidence="1">tyrosine--tRNA ligase</fullName>
        <ecNumber evidence="1">6.1.1.1</ecNumber>
    </recommendedName>
    <alternativeName>
        <fullName evidence="2">Tyrosyl-tRNA synthetase</fullName>
    </alternativeName>
</protein>
<dbReference type="Gene3D" id="3.40.50.620">
    <property type="entry name" value="HUPs"/>
    <property type="match status" value="1"/>
</dbReference>
<dbReference type="eggNOG" id="KOG2144">
    <property type="taxonomic scope" value="Eukaryota"/>
</dbReference>